<dbReference type="GO" id="GO:0032259">
    <property type="term" value="P:methylation"/>
    <property type="evidence" value="ECO:0007669"/>
    <property type="project" value="UniProtKB-KW"/>
</dbReference>
<keyword evidence="3" id="KW-1185">Reference proteome</keyword>
<reference evidence="2 3" key="1">
    <citation type="submission" date="2018-05" db="EMBL/GenBank/DDBJ databases">
        <title>Genome comparison of Eubacterium sp.</title>
        <authorList>
            <person name="Feng Y."/>
            <person name="Sanchez-Andrea I."/>
            <person name="Stams A.J.M."/>
            <person name="De Vos W.M."/>
        </authorList>
    </citation>
    <scope>NUCLEOTIDE SEQUENCE [LARGE SCALE GENOMIC DNA]</scope>
    <source>
        <strain evidence="2 3">YI</strain>
    </source>
</reference>
<organism evidence="2 3">
    <name type="scientific">Eubacterium maltosivorans</name>
    <dbReference type="NCBI Taxonomy" id="2041044"/>
    <lineage>
        <taxon>Bacteria</taxon>
        <taxon>Bacillati</taxon>
        <taxon>Bacillota</taxon>
        <taxon>Clostridia</taxon>
        <taxon>Eubacteriales</taxon>
        <taxon>Eubacteriaceae</taxon>
        <taxon>Eubacterium</taxon>
    </lineage>
</organism>
<dbReference type="GO" id="GO:0008757">
    <property type="term" value="F:S-adenosylmethionine-dependent methyltransferase activity"/>
    <property type="evidence" value="ECO:0007669"/>
    <property type="project" value="InterPro"/>
</dbReference>
<dbReference type="Pfam" id="PF08241">
    <property type="entry name" value="Methyltransf_11"/>
    <property type="match status" value="1"/>
</dbReference>
<dbReference type="RefSeq" id="WP_058694194.1">
    <property type="nucleotide sequence ID" value="NZ_CABJDW020000008.1"/>
</dbReference>
<keyword evidence="2" id="KW-0808">Transferase</keyword>
<evidence type="ECO:0000313" key="2">
    <source>
        <dbReference type="EMBL" id="QCT70744.1"/>
    </source>
</evidence>
<dbReference type="AlphaFoldDB" id="A0A4P9C625"/>
<accession>A0A4P9C625</accession>
<sequence length="252" mass="29423">MENILERVENYWEGRADGYSEVNEAELNSYKMDVWKDLINSYKPDVIGRKLKVLDIGTGPGFFAITMASCGYDVTAVDYTDAMLYKAKKNAGIYKSAIDFRRMDAHSLDFEDNTFDLIVTRNLTWNLERPDEAYEEWHRVLAPGGRMLNFDANWYLHLYDEDKRREYFEDRNNSQAQGYNDHYVCTDTTAMEEIARNLPLSRTMRPQWDAAVLLNIGFKKVMIEQDMGDRVWDDEEQVNYASTPMFMIAATK</sequence>
<dbReference type="InterPro" id="IPR029063">
    <property type="entry name" value="SAM-dependent_MTases_sf"/>
</dbReference>
<evidence type="ECO:0000313" key="3">
    <source>
        <dbReference type="Proteomes" id="UP000218387"/>
    </source>
</evidence>
<proteinExistence type="predicted"/>
<evidence type="ECO:0000259" key="1">
    <source>
        <dbReference type="Pfam" id="PF08241"/>
    </source>
</evidence>
<dbReference type="InterPro" id="IPR013216">
    <property type="entry name" value="Methyltransf_11"/>
</dbReference>
<dbReference type="PANTHER" id="PTHR43591:SF24">
    <property type="entry name" value="2-METHOXY-6-POLYPRENYL-1,4-BENZOQUINOL METHYLASE, MITOCHONDRIAL"/>
    <property type="match status" value="1"/>
</dbReference>
<dbReference type="Gene3D" id="3.40.50.150">
    <property type="entry name" value="Vaccinia Virus protein VP39"/>
    <property type="match status" value="1"/>
</dbReference>
<name>A0A4P9C625_EUBML</name>
<keyword evidence="2" id="KW-0489">Methyltransferase</keyword>
<gene>
    <name evidence="2" type="ORF">CPZ25_005165</name>
</gene>
<dbReference type="KEGG" id="emt:CPZ25_005165"/>
<dbReference type="CDD" id="cd02440">
    <property type="entry name" value="AdoMet_MTases"/>
    <property type="match status" value="1"/>
</dbReference>
<dbReference type="EMBL" id="CP029487">
    <property type="protein sequence ID" value="QCT70744.1"/>
    <property type="molecule type" value="Genomic_DNA"/>
</dbReference>
<dbReference type="PANTHER" id="PTHR43591">
    <property type="entry name" value="METHYLTRANSFERASE"/>
    <property type="match status" value="1"/>
</dbReference>
<feature type="domain" description="Methyltransferase type 11" evidence="1">
    <location>
        <begin position="54"/>
        <end position="147"/>
    </location>
</feature>
<protein>
    <submittedName>
        <fullName evidence="2">Class I SAM-dependent methyltransferase</fullName>
    </submittedName>
</protein>
<dbReference type="SUPFAM" id="SSF53335">
    <property type="entry name" value="S-adenosyl-L-methionine-dependent methyltransferases"/>
    <property type="match status" value="1"/>
</dbReference>
<dbReference type="Proteomes" id="UP000218387">
    <property type="component" value="Chromosome"/>
</dbReference>